<name>A0A345IK95_9DEIO</name>
<dbReference type="InterPro" id="IPR036390">
    <property type="entry name" value="WH_DNA-bd_sf"/>
</dbReference>
<dbReference type="Pfam" id="PF12840">
    <property type="entry name" value="HTH_20"/>
    <property type="match status" value="1"/>
</dbReference>
<organism evidence="1 2">
    <name type="scientific">Deinococcus wulumuqiensis</name>
    <dbReference type="NCBI Taxonomy" id="980427"/>
    <lineage>
        <taxon>Bacteria</taxon>
        <taxon>Thermotogati</taxon>
        <taxon>Deinococcota</taxon>
        <taxon>Deinococci</taxon>
        <taxon>Deinococcales</taxon>
        <taxon>Deinococcaceae</taxon>
        <taxon>Deinococcus</taxon>
    </lineage>
</organism>
<gene>
    <name evidence="1" type="ORF">DVJ83_09250</name>
</gene>
<dbReference type="Gene3D" id="1.10.10.10">
    <property type="entry name" value="Winged helix-like DNA-binding domain superfamily/Winged helix DNA-binding domain"/>
    <property type="match status" value="1"/>
</dbReference>
<evidence type="ECO:0008006" key="3">
    <source>
        <dbReference type="Google" id="ProtNLM"/>
    </source>
</evidence>
<reference evidence="1 2" key="1">
    <citation type="submission" date="2018-07" db="EMBL/GenBank/DDBJ databases">
        <title>Complete Genome and Methylome Analysis of Deinococcus wulumuqiensis NEB 479.</title>
        <authorList>
            <person name="Fomenkov A."/>
            <person name="Luyten Y."/>
            <person name="Vincze T."/>
            <person name="Anton B.P."/>
            <person name="Clark T."/>
            <person name="Roberts R.J."/>
            <person name="Morgan R.D."/>
        </authorList>
    </citation>
    <scope>NUCLEOTIDE SEQUENCE [LARGE SCALE GENOMIC DNA]</scope>
    <source>
        <strain evidence="1 2">NEB 479</strain>
    </source>
</reference>
<dbReference type="Proteomes" id="UP000253744">
    <property type="component" value="Chromosome"/>
</dbReference>
<evidence type="ECO:0000313" key="1">
    <source>
        <dbReference type="EMBL" id="AXH00118.1"/>
    </source>
</evidence>
<proteinExistence type="predicted"/>
<dbReference type="EMBL" id="CP031158">
    <property type="protein sequence ID" value="AXH00118.1"/>
    <property type="molecule type" value="Genomic_DNA"/>
</dbReference>
<dbReference type="AlphaFoldDB" id="A0A345IK95"/>
<protein>
    <recommendedName>
        <fullName evidence="3">ArsR family transcriptional regulator</fullName>
    </recommendedName>
</protein>
<dbReference type="InterPro" id="IPR036388">
    <property type="entry name" value="WH-like_DNA-bd_sf"/>
</dbReference>
<dbReference type="SUPFAM" id="SSF46785">
    <property type="entry name" value="Winged helix' DNA-binding domain"/>
    <property type="match status" value="1"/>
</dbReference>
<sequence length="213" mass="24201">MIVTDARQAAAMIHPDFSPLMDALTGREASVGALARELDWPLDTTHYRVKKLLRLGLLRVIREEKRGGRPVKVYRAVADAFFLPYSSFTHATLEEKFLRHELQVARSLVRSYVRLLHDTFPQPGTLGPYLYRDDAGHLQEDLAAAPGKPLDLNVAFPTTTEHLRSLTLTDAEARQLRDVLDTLAAGYPRRRAGQPLTHMLRLWLVPAREEDWQ</sequence>
<evidence type="ECO:0000313" key="2">
    <source>
        <dbReference type="Proteomes" id="UP000253744"/>
    </source>
</evidence>
<accession>A0A345IK95</accession>
<dbReference type="KEGG" id="dwu:DVJ83_09250"/>